<dbReference type="PANTHER" id="PTHR24252:SF8">
    <property type="entry name" value="ACROSIN"/>
    <property type="match status" value="1"/>
</dbReference>
<keyword evidence="11" id="KW-1185">Reference proteome</keyword>
<dbReference type="GO" id="GO:0007340">
    <property type="term" value="P:acrosome reaction"/>
    <property type="evidence" value="ECO:0007669"/>
    <property type="project" value="TreeGrafter"/>
</dbReference>
<keyword evidence="6 9" id="KW-0378">Hydrolase</keyword>
<sequence>MPFCSGVCGRRPLAPSHGGSIRVIGGTNALPGTWPWMVSIQIPTRNGYRHVCGGSLISPRWVLTAAHCFLQKKFLEHWKLVIGATQLSQPGPDVLERTIKNLVEHEQYQQRRSLNDVALMELNEPVNCTDYTQPACLPDSDVDISTLTHCYVSGWGVTDVTRPSQTADVMQEAKVNLIPLDVCNSSDWYNTQIHYNNLCAGYEEGGIDSCQGDSGGPLMCREARSERFWVVGVTSWGAGCAKARRPGVYSATHLFLDWIKGRTREPYLNSLPAVNIRLKAAATGAGKSLRRPTGTRGDGDRAQVALCLTEGLWGRQLEGQQRKARGKSSFYSKVVAAAAKKQHFPTSVAFAQCRPVELFWVGRGRLRSGLQEEEDCSVAPCDRFAQHFVDKVTGSLSDLDSALTATGVRGCQDAVLSRCLGYFSVYSV</sequence>
<dbReference type="SUPFAM" id="SSF50494">
    <property type="entry name" value="Trypsin-like serine proteases"/>
    <property type="match status" value="1"/>
</dbReference>
<evidence type="ECO:0000256" key="6">
    <source>
        <dbReference type="ARBA" id="ARBA00022801"/>
    </source>
</evidence>
<keyword evidence="8" id="KW-1015">Disulfide bond</keyword>
<evidence type="ECO:0000256" key="5">
    <source>
        <dbReference type="ARBA" id="ARBA00022670"/>
    </source>
</evidence>
<dbReference type="Gene3D" id="2.40.10.10">
    <property type="entry name" value="Trypsin-like serine proteases"/>
    <property type="match status" value="2"/>
</dbReference>
<evidence type="ECO:0000256" key="1">
    <source>
        <dbReference type="ARBA" id="ARBA00001656"/>
    </source>
</evidence>
<evidence type="ECO:0000256" key="8">
    <source>
        <dbReference type="ARBA" id="ARBA00023157"/>
    </source>
</evidence>
<evidence type="ECO:0000313" key="12">
    <source>
        <dbReference type="RefSeq" id="XP_054844503.1"/>
    </source>
</evidence>
<dbReference type="PANTHER" id="PTHR24252">
    <property type="entry name" value="ACROSIN-RELATED"/>
    <property type="match status" value="1"/>
</dbReference>
<reference evidence="12" key="1">
    <citation type="submission" date="2025-08" db="UniProtKB">
        <authorList>
            <consortium name="RefSeq"/>
        </authorList>
    </citation>
    <scope>IDENTIFICATION</scope>
    <source>
        <tissue evidence="12">Blood</tissue>
    </source>
</reference>
<dbReference type="KEGG" id="emc:129335736"/>
<dbReference type="PROSITE" id="PS50240">
    <property type="entry name" value="TRYPSIN_DOM"/>
    <property type="match status" value="1"/>
</dbReference>
<dbReference type="FunFam" id="2.40.10.10:FF:000003">
    <property type="entry name" value="Transmembrane serine protease 3"/>
    <property type="match status" value="1"/>
</dbReference>
<keyword evidence="5 9" id="KW-0645">Protease</keyword>
<comment type="similarity">
    <text evidence="2">Belongs to the peptidase S1 family. Snake venom subfamily.</text>
</comment>
<protein>
    <recommendedName>
        <fullName evidence="4">Acrosin</fullName>
        <ecNumber evidence="3">3.4.21.10</ecNumber>
    </recommendedName>
</protein>
<dbReference type="SMART" id="SM00020">
    <property type="entry name" value="Tryp_SPc"/>
    <property type="match status" value="1"/>
</dbReference>
<evidence type="ECO:0000313" key="11">
    <source>
        <dbReference type="Proteomes" id="UP001190640"/>
    </source>
</evidence>
<dbReference type="GO" id="GO:0035821">
    <property type="term" value="P:modulation of process of another organism"/>
    <property type="evidence" value="ECO:0007669"/>
    <property type="project" value="UniProtKB-ARBA"/>
</dbReference>
<dbReference type="CDD" id="cd00190">
    <property type="entry name" value="Tryp_SPc"/>
    <property type="match status" value="1"/>
</dbReference>
<dbReference type="GeneID" id="129335736"/>
<dbReference type="InterPro" id="IPR033116">
    <property type="entry name" value="TRYPSIN_SER"/>
</dbReference>
<dbReference type="GO" id="GO:0005576">
    <property type="term" value="C:extracellular region"/>
    <property type="evidence" value="ECO:0007669"/>
    <property type="project" value="UniProtKB-ARBA"/>
</dbReference>
<dbReference type="EC" id="3.4.21.10" evidence="3"/>
<dbReference type="GO" id="GO:0004252">
    <property type="term" value="F:serine-type endopeptidase activity"/>
    <property type="evidence" value="ECO:0007669"/>
    <property type="project" value="InterPro"/>
</dbReference>
<evidence type="ECO:0000256" key="7">
    <source>
        <dbReference type="ARBA" id="ARBA00022825"/>
    </source>
</evidence>
<dbReference type="InterPro" id="IPR001314">
    <property type="entry name" value="Peptidase_S1A"/>
</dbReference>
<comment type="catalytic activity">
    <reaction evidence="1">
        <text>Preferential cleavage: Arg-|-Xaa, Lys-|-Xaa.</text>
        <dbReference type="EC" id="3.4.21.10"/>
    </reaction>
</comment>
<dbReference type="PRINTS" id="PR00722">
    <property type="entry name" value="CHYMOTRYPSIN"/>
</dbReference>
<evidence type="ECO:0000256" key="3">
    <source>
        <dbReference type="ARBA" id="ARBA00012050"/>
    </source>
</evidence>
<dbReference type="InterPro" id="IPR043504">
    <property type="entry name" value="Peptidase_S1_PA_chymotrypsin"/>
</dbReference>
<organism evidence="11 12">
    <name type="scientific">Eublepharis macularius</name>
    <name type="common">Leopard gecko</name>
    <name type="synonym">Cyrtodactylus macularius</name>
    <dbReference type="NCBI Taxonomy" id="481883"/>
    <lineage>
        <taxon>Eukaryota</taxon>
        <taxon>Metazoa</taxon>
        <taxon>Chordata</taxon>
        <taxon>Craniata</taxon>
        <taxon>Vertebrata</taxon>
        <taxon>Euteleostomi</taxon>
        <taxon>Lepidosauria</taxon>
        <taxon>Squamata</taxon>
        <taxon>Bifurcata</taxon>
        <taxon>Gekkota</taxon>
        <taxon>Eublepharidae</taxon>
        <taxon>Eublepharinae</taxon>
        <taxon>Eublepharis</taxon>
    </lineage>
</organism>
<dbReference type="GO" id="GO:0006508">
    <property type="term" value="P:proteolysis"/>
    <property type="evidence" value="ECO:0007669"/>
    <property type="project" value="UniProtKB-KW"/>
</dbReference>
<evidence type="ECO:0000256" key="9">
    <source>
        <dbReference type="RuleBase" id="RU363034"/>
    </source>
</evidence>
<dbReference type="RefSeq" id="XP_054844503.1">
    <property type="nucleotide sequence ID" value="XM_054988528.1"/>
</dbReference>
<feature type="domain" description="Peptidase S1" evidence="10">
    <location>
        <begin position="23"/>
        <end position="264"/>
    </location>
</feature>
<evidence type="ECO:0000259" key="10">
    <source>
        <dbReference type="PROSITE" id="PS50240"/>
    </source>
</evidence>
<keyword evidence="7 9" id="KW-0720">Serine protease</keyword>
<dbReference type="InterPro" id="IPR018114">
    <property type="entry name" value="TRYPSIN_HIS"/>
</dbReference>
<name>A0AA97L6Y4_EUBMA</name>
<evidence type="ECO:0000256" key="2">
    <source>
        <dbReference type="ARBA" id="ARBA00009228"/>
    </source>
</evidence>
<dbReference type="Pfam" id="PF00089">
    <property type="entry name" value="Trypsin"/>
    <property type="match status" value="1"/>
</dbReference>
<dbReference type="AlphaFoldDB" id="A0AA97L6Y4"/>
<dbReference type="Proteomes" id="UP001190640">
    <property type="component" value="Chromosome 9"/>
</dbReference>
<gene>
    <name evidence="12" type="primary">LOC129335736</name>
</gene>
<dbReference type="PROSITE" id="PS00135">
    <property type="entry name" value="TRYPSIN_SER"/>
    <property type="match status" value="1"/>
</dbReference>
<dbReference type="PROSITE" id="PS00134">
    <property type="entry name" value="TRYPSIN_HIS"/>
    <property type="match status" value="1"/>
</dbReference>
<proteinExistence type="inferred from homology"/>
<evidence type="ECO:0000256" key="4">
    <source>
        <dbReference type="ARBA" id="ARBA00017161"/>
    </source>
</evidence>
<dbReference type="InterPro" id="IPR001254">
    <property type="entry name" value="Trypsin_dom"/>
</dbReference>
<dbReference type="InterPro" id="IPR009003">
    <property type="entry name" value="Peptidase_S1_PA"/>
</dbReference>
<accession>A0AA97L6Y4</accession>